<protein>
    <recommendedName>
        <fullName evidence="9">XRCC4 N-terminal domain-containing protein</fullName>
    </recommendedName>
</protein>
<evidence type="ECO:0000259" key="9">
    <source>
        <dbReference type="Pfam" id="PF06632"/>
    </source>
</evidence>
<keyword evidence="5" id="KW-0539">Nucleus</keyword>
<name>A0A9P0ANG3_BEMTA</name>
<feature type="domain" description="XRCC4 N-terminal" evidence="9">
    <location>
        <begin position="26"/>
        <end position="113"/>
    </location>
</feature>
<comment type="similarity">
    <text evidence="6">Belongs to the XRCC4-XLF family. XRCC4 subfamily.</text>
</comment>
<dbReference type="InterPro" id="IPR014751">
    <property type="entry name" value="XRCC4-like_C"/>
</dbReference>
<dbReference type="GO" id="GO:0032807">
    <property type="term" value="C:DNA ligase IV complex"/>
    <property type="evidence" value="ECO:0007669"/>
    <property type="project" value="TreeGrafter"/>
</dbReference>
<dbReference type="Gene3D" id="1.20.5.370">
    <property type="match status" value="1"/>
</dbReference>
<proteinExistence type="inferred from homology"/>
<dbReference type="GO" id="GO:0006310">
    <property type="term" value="P:DNA recombination"/>
    <property type="evidence" value="ECO:0007669"/>
    <property type="project" value="UniProtKB-KW"/>
</dbReference>
<reference evidence="10" key="1">
    <citation type="submission" date="2021-12" db="EMBL/GenBank/DDBJ databases">
        <authorList>
            <person name="King R."/>
        </authorList>
    </citation>
    <scope>NUCLEOTIDE SEQUENCE</scope>
</reference>
<dbReference type="GO" id="GO:0010165">
    <property type="term" value="P:response to X-ray"/>
    <property type="evidence" value="ECO:0007669"/>
    <property type="project" value="TreeGrafter"/>
</dbReference>
<evidence type="ECO:0000256" key="8">
    <source>
        <dbReference type="SAM" id="MobiDB-lite"/>
    </source>
</evidence>
<keyword evidence="3" id="KW-0233">DNA recombination</keyword>
<sequence length="353" mass="39976">MNGDNPVQKYVCCLLNDNNPDHKLRVKSEWREREGTLTILEENNAWTGKFGPEQISLWSKLLGKTEEDYFQETLKMLTSTTESSASYTLDKSSFTWKKKVDGDLKIKFGSIALESIPIPHIANEFIDILLSTNKKLNKRIATLKNSIAAHQTVQNNLRHRLESYPALIEEEEKNLYQNFLHILNAEKDKICSLHKKLDNRFNVKDVLLSHSSILENFDESSKNDQPTTSNPYDSETDVDTEEEPENEAEVESNATNSQKSNSQNSMENFALDDSQNSPVLVLSRRVPSTQTIKSTKSESMIVDPAEPGPSSAQQPSSPPAESKKYDEPETKESPEVSSHNQLMYSTQDLFDDL</sequence>
<evidence type="ECO:0000313" key="10">
    <source>
        <dbReference type="EMBL" id="CAH0394300.1"/>
    </source>
</evidence>
<keyword evidence="7" id="KW-0175">Coiled coil</keyword>
<feature type="compositionally biased region" description="Low complexity" evidence="8">
    <location>
        <begin position="304"/>
        <end position="315"/>
    </location>
</feature>
<dbReference type="PANTHER" id="PTHR28559">
    <property type="entry name" value="DNA REPAIR PROTEIN XRCC4"/>
    <property type="match status" value="1"/>
</dbReference>
<dbReference type="InterPro" id="IPR038051">
    <property type="entry name" value="XRCC4-like_N_sf"/>
</dbReference>
<feature type="compositionally biased region" description="Polar residues" evidence="8">
    <location>
        <begin position="223"/>
        <end position="233"/>
    </location>
</feature>
<dbReference type="Pfam" id="PF06632">
    <property type="entry name" value="XRCC4"/>
    <property type="match status" value="1"/>
</dbReference>
<dbReference type="CDD" id="cd22283">
    <property type="entry name" value="HD_XRCC4_N"/>
    <property type="match status" value="1"/>
</dbReference>
<dbReference type="Proteomes" id="UP001152759">
    <property type="component" value="Chromosome 8"/>
</dbReference>
<evidence type="ECO:0000313" key="11">
    <source>
        <dbReference type="Proteomes" id="UP001152759"/>
    </source>
</evidence>
<dbReference type="InterPro" id="IPR010585">
    <property type="entry name" value="DNA_repair_prot_XRCC4"/>
</dbReference>
<evidence type="ECO:0000256" key="7">
    <source>
        <dbReference type="SAM" id="Coils"/>
    </source>
</evidence>
<evidence type="ECO:0000256" key="4">
    <source>
        <dbReference type="ARBA" id="ARBA00023204"/>
    </source>
</evidence>
<dbReference type="GO" id="GO:0003677">
    <property type="term" value="F:DNA binding"/>
    <property type="evidence" value="ECO:0007669"/>
    <property type="project" value="InterPro"/>
</dbReference>
<dbReference type="GO" id="GO:0006303">
    <property type="term" value="P:double-strand break repair via nonhomologous end joining"/>
    <property type="evidence" value="ECO:0007669"/>
    <property type="project" value="TreeGrafter"/>
</dbReference>
<dbReference type="SUPFAM" id="SSF58022">
    <property type="entry name" value="XRCC4, C-terminal oligomerization domain"/>
    <property type="match status" value="1"/>
</dbReference>
<dbReference type="Gene3D" id="2.170.210.10">
    <property type="entry name" value="DNA double-strand break repair and VJ recombination XRCC4, N-terminal"/>
    <property type="match status" value="1"/>
</dbReference>
<feature type="coiled-coil region" evidence="7">
    <location>
        <begin position="126"/>
        <end position="153"/>
    </location>
</feature>
<feature type="compositionally biased region" description="Basic and acidic residues" evidence="8">
    <location>
        <begin position="321"/>
        <end position="334"/>
    </location>
</feature>
<organism evidence="10 11">
    <name type="scientific">Bemisia tabaci</name>
    <name type="common">Sweetpotato whitefly</name>
    <name type="synonym">Aleurodes tabaci</name>
    <dbReference type="NCBI Taxonomy" id="7038"/>
    <lineage>
        <taxon>Eukaryota</taxon>
        <taxon>Metazoa</taxon>
        <taxon>Ecdysozoa</taxon>
        <taxon>Arthropoda</taxon>
        <taxon>Hexapoda</taxon>
        <taxon>Insecta</taxon>
        <taxon>Pterygota</taxon>
        <taxon>Neoptera</taxon>
        <taxon>Paraneoptera</taxon>
        <taxon>Hemiptera</taxon>
        <taxon>Sternorrhyncha</taxon>
        <taxon>Aleyrodoidea</taxon>
        <taxon>Aleyrodidae</taxon>
        <taxon>Aleyrodinae</taxon>
        <taxon>Bemisia</taxon>
    </lineage>
</organism>
<evidence type="ECO:0000256" key="5">
    <source>
        <dbReference type="ARBA" id="ARBA00023242"/>
    </source>
</evidence>
<dbReference type="KEGG" id="btab:109033846"/>
<evidence type="ECO:0000256" key="3">
    <source>
        <dbReference type="ARBA" id="ARBA00023172"/>
    </source>
</evidence>
<comment type="subcellular location">
    <subcellularLocation>
        <location evidence="1">Nucleus</location>
    </subcellularLocation>
</comment>
<dbReference type="PANTHER" id="PTHR28559:SF1">
    <property type="entry name" value="DNA REPAIR PROTEIN XRCC4"/>
    <property type="match status" value="1"/>
</dbReference>
<feature type="compositionally biased region" description="Polar residues" evidence="8">
    <location>
        <begin position="335"/>
        <end position="353"/>
    </location>
</feature>
<keyword evidence="11" id="KW-1185">Reference proteome</keyword>
<feature type="region of interest" description="Disordered" evidence="8">
    <location>
        <begin position="218"/>
        <end position="353"/>
    </location>
</feature>
<gene>
    <name evidence="10" type="ORF">BEMITA_LOCUS12615</name>
</gene>
<feature type="compositionally biased region" description="Polar residues" evidence="8">
    <location>
        <begin position="255"/>
        <end position="278"/>
    </location>
</feature>
<dbReference type="GO" id="GO:0005958">
    <property type="term" value="C:DNA-dependent protein kinase-DNA ligase 4 complex"/>
    <property type="evidence" value="ECO:0007669"/>
    <property type="project" value="TreeGrafter"/>
</dbReference>
<dbReference type="InterPro" id="IPR009089">
    <property type="entry name" value="XRCC4_N_sf"/>
</dbReference>
<evidence type="ECO:0000256" key="2">
    <source>
        <dbReference type="ARBA" id="ARBA00022763"/>
    </source>
</evidence>
<dbReference type="InterPro" id="IPR053961">
    <property type="entry name" value="XRCC4_N"/>
</dbReference>
<dbReference type="AlphaFoldDB" id="A0A9P0ANG3"/>
<keyword evidence="4" id="KW-0234">DNA repair</keyword>
<evidence type="ECO:0000256" key="6">
    <source>
        <dbReference type="ARBA" id="ARBA00025728"/>
    </source>
</evidence>
<dbReference type="SUPFAM" id="SSF50809">
    <property type="entry name" value="XRCC4, N-terminal domain"/>
    <property type="match status" value="1"/>
</dbReference>
<feature type="compositionally biased region" description="Acidic residues" evidence="8">
    <location>
        <begin position="234"/>
        <end position="250"/>
    </location>
</feature>
<accession>A0A9P0ANG3</accession>
<dbReference type="EMBL" id="OU963869">
    <property type="protein sequence ID" value="CAH0394300.1"/>
    <property type="molecule type" value="Genomic_DNA"/>
</dbReference>
<keyword evidence="2" id="KW-0227">DNA damage</keyword>
<feature type="compositionally biased region" description="Polar residues" evidence="8">
    <location>
        <begin position="286"/>
        <end position="298"/>
    </location>
</feature>
<evidence type="ECO:0000256" key="1">
    <source>
        <dbReference type="ARBA" id="ARBA00004123"/>
    </source>
</evidence>